<dbReference type="EMBL" id="FMJD01000005">
    <property type="protein sequence ID" value="SCM75148.1"/>
    <property type="molecule type" value="Genomic_DNA"/>
</dbReference>
<dbReference type="AlphaFoldDB" id="A0A212LCD3"/>
<gene>
    <name evidence="1" type="ORF">KL86PLE_130549</name>
</gene>
<sequence length="60" mass="6955">MPQAVSLGRLQPVDIAPLFREDSFPPCRALEHFRRKQVRRKCSISLRGRNFGRKTGSHFC</sequence>
<evidence type="ECO:0000313" key="1">
    <source>
        <dbReference type="EMBL" id="SCM75148.1"/>
    </source>
</evidence>
<organism evidence="1">
    <name type="scientific">uncultured Pleomorphomonas sp</name>
    <dbReference type="NCBI Taxonomy" id="442121"/>
    <lineage>
        <taxon>Bacteria</taxon>
        <taxon>Pseudomonadati</taxon>
        <taxon>Pseudomonadota</taxon>
        <taxon>Alphaproteobacteria</taxon>
        <taxon>Hyphomicrobiales</taxon>
        <taxon>Pleomorphomonadaceae</taxon>
        <taxon>Pleomorphomonas</taxon>
        <taxon>environmental samples</taxon>
    </lineage>
</organism>
<proteinExistence type="predicted"/>
<protein>
    <submittedName>
        <fullName evidence="1">Uncharacterized protein</fullName>
    </submittedName>
</protein>
<accession>A0A212LCD3</accession>
<name>A0A212LCD3_9HYPH</name>
<reference evidence="1" key="1">
    <citation type="submission" date="2016-08" db="EMBL/GenBank/DDBJ databases">
        <authorList>
            <person name="Seilhamer J.J."/>
        </authorList>
    </citation>
    <scope>NUCLEOTIDE SEQUENCE</scope>
    <source>
        <strain evidence="1">86</strain>
    </source>
</reference>